<dbReference type="InterPro" id="IPR000008">
    <property type="entry name" value="C2_dom"/>
</dbReference>
<dbReference type="GO" id="GO:0005509">
    <property type="term" value="F:calcium ion binding"/>
    <property type="evidence" value="ECO:0007669"/>
    <property type="project" value="TreeGrafter"/>
</dbReference>
<dbReference type="InterPro" id="IPR035892">
    <property type="entry name" value="C2_domain_sf"/>
</dbReference>
<dbReference type="GO" id="GO:0000149">
    <property type="term" value="F:SNARE binding"/>
    <property type="evidence" value="ECO:0007669"/>
    <property type="project" value="TreeGrafter"/>
</dbReference>
<evidence type="ECO:0000259" key="3">
    <source>
        <dbReference type="PROSITE" id="PS50004"/>
    </source>
</evidence>
<dbReference type="STRING" id="12957.A0A158NPD9"/>
<feature type="region of interest" description="Disordered" evidence="2">
    <location>
        <begin position="114"/>
        <end position="147"/>
    </location>
</feature>
<dbReference type="eggNOG" id="KOG1028">
    <property type="taxonomic scope" value="Eukaryota"/>
</dbReference>
<feature type="region of interest" description="Disordered" evidence="2">
    <location>
        <begin position="650"/>
        <end position="676"/>
    </location>
</feature>
<feature type="compositionally biased region" description="Pro residues" evidence="2">
    <location>
        <begin position="123"/>
        <end position="144"/>
    </location>
</feature>
<keyword evidence="5" id="KW-1185">Reference proteome</keyword>
<feature type="compositionally biased region" description="Polar residues" evidence="2">
    <location>
        <begin position="650"/>
        <end position="661"/>
    </location>
</feature>
<reference evidence="5" key="1">
    <citation type="journal article" date="2011" name="PLoS Genet.">
        <title>The genome sequence of the leaf-cutter ant Atta cephalotes reveals insights into its obligate symbiotic lifestyle.</title>
        <authorList>
            <person name="Suen G."/>
            <person name="Teiling C."/>
            <person name="Li L."/>
            <person name="Holt C."/>
            <person name="Abouheif E."/>
            <person name="Bornberg-Bauer E."/>
            <person name="Bouffard P."/>
            <person name="Caldera E.J."/>
            <person name="Cash E."/>
            <person name="Cavanaugh A."/>
            <person name="Denas O."/>
            <person name="Elhaik E."/>
            <person name="Fave M.J."/>
            <person name="Gadau J."/>
            <person name="Gibson J.D."/>
            <person name="Graur D."/>
            <person name="Grubbs K.J."/>
            <person name="Hagen D.E."/>
            <person name="Harkins T.T."/>
            <person name="Helmkampf M."/>
            <person name="Hu H."/>
            <person name="Johnson B.R."/>
            <person name="Kim J."/>
            <person name="Marsh S.E."/>
            <person name="Moeller J.A."/>
            <person name="Munoz-Torres M.C."/>
            <person name="Murphy M.C."/>
            <person name="Naughton M.C."/>
            <person name="Nigam S."/>
            <person name="Overson R."/>
            <person name="Rajakumar R."/>
            <person name="Reese J.T."/>
            <person name="Scott J.J."/>
            <person name="Smith C.R."/>
            <person name="Tao S."/>
            <person name="Tsutsui N.D."/>
            <person name="Viljakainen L."/>
            <person name="Wissler L."/>
            <person name="Yandell M.D."/>
            <person name="Zimmer F."/>
            <person name="Taylor J."/>
            <person name="Slater S.C."/>
            <person name="Clifton S.W."/>
            <person name="Warren W.C."/>
            <person name="Elsik C.G."/>
            <person name="Smith C.D."/>
            <person name="Weinstock G.M."/>
            <person name="Gerardo N.M."/>
            <person name="Currie C.R."/>
        </authorList>
    </citation>
    <scope>NUCLEOTIDE SEQUENCE [LARGE SCALE GENOMIC DNA]</scope>
</reference>
<dbReference type="GO" id="GO:0005544">
    <property type="term" value="F:calcium-dependent phospholipid binding"/>
    <property type="evidence" value="ECO:0007669"/>
    <property type="project" value="TreeGrafter"/>
</dbReference>
<dbReference type="Pfam" id="PF00168">
    <property type="entry name" value="C2"/>
    <property type="match status" value="2"/>
</dbReference>
<evidence type="ECO:0000313" key="5">
    <source>
        <dbReference type="Proteomes" id="UP000005205"/>
    </source>
</evidence>
<sequence>MSWVFTGLAVALIIVISASVTLILCKRYCTGWQFSTRNFWSVCEEWRQRLSWLWAPREEKVGLVKAQHPTAQTIPGLYCQTGNASQHLLHSDSDIRLDAQGAFTRFEAVDRDLHPPLCGSTIPPQPLRPAPQPRPTARPRPSPLQTPSTIDYIRMHEASPLTPPPSLQRGSIRSRAPGPSVFLFQSEPLKNHDPFQSIERPTFVFDNAKMIAENIQMTPYSSQNHVDSRLIRQFKSPSKEPAWLRYDVNASIDNSRDKLNDEEVNRSYDSYETVQRNHMRSYTRNESRGFSDSFNMTNSSNSANQIIMESIYGPQTISKMLQNSEELNGDLNRKNNDMQNIEMTPFKSTSDHQEDIDSYIFHSDLSKSHNLQRVSQYIQSLPDLPVYESMNECQTRSNRESILFANTIQEPIVDETKIASESILSPIPPPPAPPDPSQNITKKSPTTGERIFSALRSVTSQSYIDASEFYNSVLSSAQQVQQFAFPSTSPPTFMNDSTEEHLQEAEYLQDMREIYAETDSDLSGLDVSRRSSDLYSPELNLEAHRTAQEVYNSLQDPPSSPLLLKDHNHESYLSDPSFTRTSEDIFNSLEQRRKSIERLNGIHEYIELDATDLSRRRSSQELYVALEEVQLKRRLSQSLEESYLGYAINDHNNARSGNRRSSLGPEPEPPPDESTLKRAISCESVCSDTSVNLNDLEEAPIVGHICVGLEYERWSGRGNDCEGDLAVSVLEARDLVAADGSSAQDTFVRVCLLPDRQTHVQTRIYRGSPSPSYQEKFLFPLDEGPTGKTLLVEVFSDESNISGGASLIGEANLKLGPAARPPATTWLALSGSALPIPHLGELMFSLSYLPTAERLTLVVVKARNLHGANSSSGDFFVKVYLLQQGKKMHKKRTSVKKGEKSPIFNEAIIFNVPAHTLQTIQLRLTVAEINGDQGTNSKTYSVGHIIIGSTSMGKALAHWRQMLMALRRPIAMWHPLRK</sequence>
<dbReference type="PANTHER" id="PTHR10024:SF252">
    <property type="entry name" value="SYNAPTOTAGMIN-12"/>
    <property type="match status" value="1"/>
</dbReference>
<protein>
    <recommendedName>
        <fullName evidence="3">C2 domain-containing protein</fullName>
    </recommendedName>
</protein>
<dbReference type="GO" id="GO:0001786">
    <property type="term" value="F:phosphatidylserine binding"/>
    <property type="evidence" value="ECO:0007669"/>
    <property type="project" value="TreeGrafter"/>
</dbReference>
<feature type="compositionally biased region" description="Pro residues" evidence="2">
    <location>
        <begin position="426"/>
        <end position="436"/>
    </location>
</feature>
<dbReference type="PANTHER" id="PTHR10024">
    <property type="entry name" value="SYNAPTOTAGMIN"/>
    <property type="match status" value="1"/>
</dbReference>
<dbReference type="GO" id="GO:0098793">
    <property type="term" value="C:presynapse"/>
    <property type="evidence" value="ECO:0007669"/>
    <property type="project" value="GOC"/>
</dbReference>
<gene>
    <name evidence="4" type="primary">105622590</name>
</gene>
<dbReference type="OrthoDB" id="67700at2759"/>
<dbReference type="InParanoid" id="A0A158NPD9"/>
<dbReference type="Gene3D" id="2.60.40.150">
    <property type="entry name" value="C2 domain"/>
    <property type="match status" value="2"/>
</dbReference>
<dbReference type="EMBL" id="ADTU01022400">
    <property type="status" value="NOT_ANNOTATED_CDS"/>
    <property type="molecule type" value="Genomic_DNA"/>
</dbReference>
<dbReference type="GO" id="GO:0030276">
    <property type="term" value="F:clathrin binding"/>
    <property type="evidence" value="ECO:0007669"/>
    <property type="project" value="TreeGrafter"/>
</dbReference>
<dbReference type="GO" id="GO:0005886">
    <property type="term" value="C:plasma membrane"/>
    <property type="evidence" value="ECO:0007669"/>
    <property type="project" value="TreeGrafter"/>
</dbReference>
<dbReference type="EnsemblMetazoa" id="XM_012204007.1">
    <property type="protein sequence ID" value="XP_012059397.1"/>
    <property type="gene ID" value="LOC105622590"/>
</dbReference>
<organism evidence="4 5">
    <name type="scientific">Atta cephalotes</name>
    <name type="common">Leafcutter ant</name>
    <dbReference type="NCBI Taxonomy" id="12957"/>
    <lineage>
        <taxon>Eukaryota</taxon>
        <taxon>Metazoa</taxon>
        <taxon>Ecdysozoa</taxon>
        <taxon>Arthropoda</taxon>
        <taxon>Hexapoda</taxon>
        <taxon>Insecta</taxon>
        <taxon>Pterygota</taxon>
        <taxon>Neoptera</taxon>
        <taxon>Endopterygota</taxon>
        <taxon>Hymenoptera</taxon>
        <taxon>Apocrita</taxon>
        <taxon>Aculeata</taxon>
        <taxon>Formicoidea</taxon>
        <taxon>Formicidae</taxon>
        <taxon>Myrmicinae</taxon>
        <taxon>Atta</taxon>
    </lineage>
</organism>
<dbReference type="SUPFAM" id="SSF49562">
    <property type="entry name" value="C2 domain (Calcium/lipid-binding domain, CaLB)"/>
    <property type="match status" value="2"/>
</dbReference>
<accession>A0A158NPD9</accession>
<evidence type="ECO:0000256" key="2">
    <source>
        <dbReference type="SAM" id="MobiDB-lite"/>
    </source>
</evidence>
<feature type="domain" description="C2" evidence="3">
    <location>
        <begin position="838"/>
        <end position="974"/>
    </location>
</feature>
<feature type="coiled-coil region" evidence="1">
    <location>
        <begin position="317"/>
        <end position="344"/>
    </location>
</feature>
<evidence type="ECO:0000313" key="4">
    <source>
        <dbReference type="EnsemblMetazoa" id="XP_012059397.1"/>
    </source>
</evidence>
<dbReference type="KEGG" id="acep:105622590"/>
<evidence type="ECO:0000256" key="1">
    <source>
        <dbReference type="SAM" id="Coils"/>
    </source>
</evidence>
<dbReference type="CDD" id="cd00030">
    <property type="entry name" value="C2"/>
    <property type="match status" value="1"/>
</dbReference>
<proteinExistence type="predicted"/>
<feature type="domain" description="C2" evidence="3">
    <location>
        <begin position="701"/>
        <end position="827"/>
    </location>
</feature>
<dbReference type="EMBL" id="ADTU01022399">
    <property type="status" value="NOT_ANNOTATED_CDS"/>
    <property type="molecule type" value="Genomic_DNA"/>
</dbReference>
<name>A0A158NPD9_ATTCE</name>
<dbReference type="GO" id="GO:0070382">
    <property type="term" value="C:exocytic vesicle"/>
    <property type="evidence" value="ECO:0007669"/>
    <property type="project" value="TreeGrafter"/>
</dbReference>
<dbReference type="SMART" id="SM00239">
    <property type="entry name" value="C2"/>
    <property type="match status" value="2"/>
</dbReference>
<dbReference type="PROSITE" id="PS50004">
    <property type="entry name" value="C2"/>
    <property type="match status" value="2"/>
</dbReference>
<reference evidence="4" key="2">
    <citation type="submission" date="2016-04" db="UniProtKB">
        <authorList>
            <consortium name="EnsemblMetazoa"/>
        </authorList>
    </citation>
    <scope>IDENTIFICATION</scope>
</reference>
<dbReference type="GO" id="GO:0048488">
    <property type="term" value="P:synaptic vesicle endocytosis"/>
    <property type="evidence" value="ECO:0007669"/>
    <property type="project" value="TreeGrafter"/>
</dbReference>
<dbReference type="GO" id="GO:0048791">
    <property type="term" value="P:calcium ion-regulated exocytosis of neurotransmitter"/>
    <property type="evidence" value="ECO:0007669"/>
    <property type="project" value="TreeGrafter"/>
</dbReference>
<keyword evidence="1" id="KW-0175">Coiled coil</keyword>
<dbReference type="AlphaFoldDB" id="A0A158NPD9"/>
<dbReference type="Proteomes" id="UP000005205">
    <property type="component" value="Unassembled WGS sequence"/>
</dbReference>
<feature type="region of interest" description="Disordered" evidence="2">
    <location>
        <begin position="422"/>
        <end position="444"/>
    </location>
</feature>